<dbReference type="AlphaFoldDB" id="A0A1J5RJI6"/>
<dbReference type="InterPro" id="IPR035965">
    <property type="entry name" value="PAS-like_dom_sf"/>
</dbReference>
<dbReference type="SUPFAM" id="SSF55785">
    <property type="entry name" value="PYP-like sensor domain (PAS domain)"/>
    <property type="match status" value="1"/>
</dbReference>
<dbReference type="GO" id="GO:0043709">
    <property type="term" value="P:cell adhesion involved in single-species biofilm formation"/>
    <property type="evidence" value="ECO:0007669"/>
    <property type="project" value="TreeGrafter"/>
</dbReference>
<dbReference type="InterPro" id="IPR043128">
    <property type="entry name" value="Rev_trsase/Diguanyl_cyclase"/>
</dbReference>
<protein>
    <submittedName>
        <fullName evidence="5">Response regulator PleD</fullName>
    </submittedName>
</protein>
<dbReference type="CDD" id="cd00130">
    <property type="entry name" value="PAS"/>
    <property type="match status" value="1"/>
</dbReference>
<accession>A0A1J5RJI6</accession>
<dbReference type="InterPro" id="IPR050469">
    <property type="entry name" value="Diguanylate_Cyclase"/>
</dbReference>
<dbReference type="InterPro" id="IPR000160">
    <property type="entry name" value="GGDEF_dom"/>
</dbReference>
<dbReference type="InterPro" id="IPR000014">
    <property type="entry name" value="PAS"/>
</dbReference>
<dbReference type="EMBL" id="MLJW01000163">
    <property type="protein sequence ID" value="OIQ95610.1"/>
    <property type="molecule type" value="Genomic_DNA"/>
</dbReference>
<keyword evidence="2" id="KW-1133">Transmembrane helix</keyword>
<reference evidence="5" key="1">
    <citation type="submission" date="2016-10" db="EMBL/GenBank/DDBJ databases">
        <title>Sequence of Gallionella enrichment culture.</title>
        <authorList>
            <person name="Poehlein A."/>
            <person name="Muehling M."/>
            <person name="Daniel R."/>
        </authorList>
    </citation>
    <scope>NUCLEOTIDE SEQUENCE</scope>
</reference>
<feature type="transmembrane region" description="Helical" evidence="2">
    <location>
        <begin position="6"/>
        <end position="25"/>
    </location>
</feature>
<dbReference type="GO" id="GO:1902201">
    <property type="term" value="P:negative regulation of bacterial-type flagellum-dependent cell motility"/>
    <property type="evidence" value="ECO:0007669"/>
    <property type="project" value="TreeGrafter"/>
</dbReference>
<comment type="caution">
    <text evidence="5">The sequence shown here is derived from an EMBL/GenBank/DDBJ whole genome shotgun (WGS) entry which is preliminary data.</text>
</comment>
<dbReference type="PROSITE" id="PS50887">
    <property type="entry name" value="GGDEF"/>
    <property type="match status" value="1"/>
</dbReference>
<dbReference type="PROSITE" id="PS50113">
    <property type="entry name" value="PAC"/>
    <property type="match status" value="1"/>
</dbReference>
<evidence type="ECO:0000256" key="2">
    <source>
        <dbReference type="SAM" id="Phobius"/>
    </source>
</evidence>
<dbReference type="Pfam" id="PF00990">
    <property type="entry name" value="GGDEF"/>
    <property type="match status" value="1"/>
</dbReference>
<feature type="transmembrane region" description="Helical" evidence="2">
    <location>
        <begin position="63"/>
        <end position="88"/>
    </location>
</feature>
<dbReference type="Pfam" id="PF13188">
    <property type="entry name" value="PAS_8"/>
    <property type="match status" value="1"/>
</dbReference>
<dbReference type="PANTHER" id="PTHR45138:SF9">
    <property type="entry name" value="DIGUANYLATE CYCLASE DGCM-RELATED"/>
    <property type="match status" value="1"/>
</dbReference>
<proteinExistence type="predicted"/>
<evidence type="ECO:0000313" key="5">
    <source>
        <dbReference type="EMBL" id="OIQ95610.1"/>
    </source>
</evidence>
<feature type="transmembrane region" description="Helical" evidence="2">
    <location>
        <begin position="100"/>
        <end position="125"/>
    </location>
</feature>
<dbReference type="CDD" id="cd01949">
    <property type="entry name" value="GGDEF"/>
    <property type="match status" value="1"/>
</dbReference>
<evidence type="ECO:0000259" key="3">
    <source>
        <dbReference type="PROSITE" id="PS50113"/>
    </source>
</evidence>
<dbReference type="InterPro" id="IPR031621">
    <property type="entry name" value="HisKA_7TM"/>
</dbReference>
<feature type="domain" description="GGDEF" evidence="4">
    <location>
        <begin position="400"/>
        <end position="533"/>
    </location>
</feature>
<feature type="domain" description="PAC" evidence="3">
    <location>
        <begin position="302"/>
        <end position="355"/>
    </location>
</feature>
<dbReference type="Pfam" id="PF16927">
    <property type="entry name" value="HisKA_7TM"/>
    <property type="match status" value="1"/>
</dbReference>
<dbReference type="Gene3D" id="3.30.70.270">
    <property type="match status" value="1"/>
</dbReference>
<organism evidence="5">
    <name type="scientific">mine drainage metagenome</name>
    <dbReference type="NCBI Taxonomy" id="410659"/>
    <lineage>
        <taxon>unclassified sequences</taxon>
        <taxon>metagenomes</taxon>
        <taxon>ecological metagenomes</taxon>
    </lineage>
</organism>
<dbReference type="GO" id="GO:0052621">
    <property type="term" value="F:diguanylate cyclase activity"/>
    <property type="evidence" value="ECO:0007669"/>
    <property type="project" value="TreeGrafter"/>
</dbReference>
<name>A0A1J5RJI6_9ZZZZ</name>
<feature type="transmembrane region" description="Helical" evidence="2">
    <location>
        <begin position="179"/>
        <end position="200"/>
    </location>
</feature>
<dbReference type="SUPFAM" id="SSF55073">
    <property type="entry name" value="Nucleotide cyclase"/>
    <property type="match status" value="1"/>
</dbReference>
<dbReference type="FunFam" id="3.30.70.270:FF:000001">
    <property type="entry name" value="Diguanylate cyclase domain protein"/>
    <property type="match status" value="1"/>
</dbReference>
<dbReference type="GO" id="GO:0005886">
    <property type="term" value="C:plasma membrane"/>
    <property type="evidence" value="ECO:0007669"/>
    <property type="project" value="TreeGrafter"/>
</dbReference>
<dbReference type="Gene3D" id="3.30.450.20">
    <property type="entry name" value="PAS domain"/>
    <property type="match status" value="1"/>
</dbReference>
<dbReference type="SMART" id="SM00267">
    <property type="entry name" value="GGDEF"/>
    <property type="match status" value="1"/>
</dbReference>
<feature type="region of interest" description="Disordered" evidence="1">
    <location>
        <begin position="528"/>
        <end position="551"/>
    </location>
</feature>
<dbReference type="InterPro" id="IPR000700">
    <property type="entry name" value="PAS-assoc_C"/>
</dbReference>
<gene>
    <name evidence="5" type="primary">pleD_19</name>
    <name evidence="5" type="ORF">GALL_223850</name>
</gene>
<keyword evidence="2" id="KW-0812">Transmembrane</keyword>
<sequence>MSSVVHAVAFVVAAAVLCAVALVVWRRRRARTVMASSMGVVLLAAAWWSLADAVIVAQPARPVAGIAALATFPAIGAMVAAFVCLGLSMNGSGWRPGRRLLVGLAVEPVLLTLVVATNPWHLAFYRGGGAATLVDPNSWQHGPLFWVHSAYSYLLLVVGIILVARGWSRSPALFRGQRLSILLGSLVPASLCVLNLLGVTGDFGDPTPFGFAFTAVVVAVAIVRQDVLRLAPVARDVLFATISDAVIALSPDGRIIDLNPAAERILRVADPDLPPALVGLAVREALSGWGAFDVPAEVLGAVAAETLVMRVVDGGRIDLSVRRAALVDNRGRSLGTVLVARDVSAVNAQNRELAEQLRTIELLRHDLAEKANRDPLTELHNRRFMMERFGPMLSRSDPVTPVSVLMIDIDRFKRINDRYGHQVGDDVLVAVARRLTDAVPPGALVARWGGEEFLVVLPGAGGTDAIDIADRVRERCEVEPFDVGQVAHQCTVSVGVSSFPVDGLTVVDLLEASDRALYLAKRDGRNQVRSAGPELTGAPEVTSWTAPGGGG</sequence>
<evidence type="ECO:0000259" key="4">
    <source>
        <dbReference type="PROSITE" id="PS50887"/>
    </source>
</evidence>
<dbReference type="PANTHER" id="PTHR45138">
    <property type="entry name" value="REGULATORY COMPONENTS OF SENSORY TRANSDUCTION SYSTEM"/>
    <property type="match status" value="1"/>
</dbReference>
<feature type="transmembrane region" description="Helical" evidence="2">
    <location>
        <begin position="32"/>
        <end position="51"/>
    </location>
</feature>
<dbReference type="NCBIfam" id="TIGR00254">
    <property type="entry name" value="GGDEF"/>
    <property type="match status" value="1"/>
</dbReference>
<evidence type="ECO:0000256" key="1">
    <source>
        <dbReference type="SAM" id="MobiDB-lite"/>
    </source>
</evidence>
<feature type="transmembrane region" description="Helical" evidence="2">
    <location>
        <begin position="145"/>
        <end position="167"/>
    </location>
</feature>
<dbReference type="InterPro" id="IPR029787">
    <property type="entry name" value="Nucleotide_cyclase"/>
</dbReference>
<keyword evidence="2" id="KW-0472">Membrane</keyword>